<reference evidence="2 3" key="1">
    <citation type="submission" date="2020-02" db="EMBL/GenBank/DDBJ databases">
        <title>Draft genome sequence of Haematococcus lacustris strain NIES-144.</title>
        <authorList>
            <person name="Morimoto D."/>
            <person name="Nakagawa S."/>
            <person name="Yoshida T."/>
            <person name="Sawayama S."/>
        </authorList>
    </citation>
    <scope>NUCLEOTIDE SEQUENCE [LARGE SCALE GENOMIC DNA]</scope>
    <source>
        <strain evidence="2 3">NIES-144</strain>
    </source>
</reference>
<feature type="non-terminal residue" evidence="2">
    <location>
        <position position="1"/>
    </location>
</feature>
<comment type="caution">
    <text evidence="2">The sequence shown here is derived from an EMBL/GenBank/DDBJ whole genome shotgun (WGS) entry which is preliminary data.</text>
</comment>
<evidence type="ECO:0000256" key="1">
    <source>
        <dbReference type="SAM" id="MobiDB-lite"/>
    </source>
</evidence>
<dbReference type="Proteomes" id="UP000485058">
    <property type="component" value="Unassembled WGS sequence"/>
</dbReference>
<keyword evidence="3" id="KW-1185">Reference proteome</keyword>
<evidence type="ECO:0000313" key="2">
    <source>
        <dbReference type="EMBL" id="GFH12280.1"/>
    </source>
</evidence>
<feature type="compositionally biased region" description="Gly residues" evidence="1">
    <location>
        <begin position="358"/>
        <end position="367"/>
    </location>
</feature>
<feature type="region of interest" description="Disordered" evidence="1">
    <location>
        <begin position="332"/>
        <end position="367"/>
    </location>
</feature>
<protein>
    <submittedName>
        <fullName evidence="2">Uncharacterized protein</fullName>
    </submittedName>
</protein>
<dbReference type="AlphaFoldDB" id="A0A699YQX0"/>
<feature type="region of interest" description="Disordered" evidence="1">
    <location>
        <begin position="55"/>
        <end position="104"/>
    </location>
</feature>
<organism evidence="2 3">
    <name type="scientific">Haematococcus lacustris</name>
    <name type="common">Green alga</name>
    <name type="synonym">Haematococcus pluvialis</name>
    <dbReference type="NCBI Taxonomy" id="44745"/>
    <lineage>
        <taxon>Eukaryota</taxon>
        <taxon>Viridiplantae</taxon>
        <taxon>Chlorophyta</taxon>
        <taxon>core chlorophytes</taxon>
        <taxon>Chlorophyceae</taxon>
        <taxon>CS clade</taxon>
        <taxon>Chlamydomonadales</taxon>
        <taxon>Haematococcaceae</taxon>
        <taxon>Haematococcus</taxon>
    </lineage>
</organism>
<feature type="region of interest" description="Disordered" evidence="1">
    <location>
        <begin position="191"/>
        <end position="232"/>
    </location>
</feature>
<proteinExistence type="predicted"/>
<feature type="compositionally biased region" description="Polar residues" evidence="1">
    <location>
        <begin position="68"/>
        <end position="84"/>
    </location>
</feature>
<accession>A0A699YQX0</accession>
<sequence length="490" mass="51821">MAAACHAMKHVDPWLQDTSCRVLCEAASLAPHCTTSYLPSSYALAAGWAVPWQTAPPQDQHHHQLPPTNNRQEPQLQSRQQTLRAWTETPSSSHPPSLPLSPSPSSSFPSSPSCVWHAAAWASYPLPPTLSSPSQLARLVVLPLLYCLAHRLPPDSLAKQVNLHGPGHNRARTSSWGPGYPVGWDLSHATPPPSPLKLLRGQDGTEAGEQLTTAQPPQPPAPPSPWGTSDRYSEAGFDGPMYAHDSLFEEMLARCLNLVSQAVPAMTAQELGCVLDLVARLQRDQAFYPEQLVLRVVAQLGALAGLAQRQDAAPGWIMRAWGLGRWGEALGSRGGGAEGERGQRGGEGVGGSWEEAGVGAGSSGAGGRARALLPPPLVLMCEDPGRGGPLPVPCLAALYGAYLMAGDAGRRTQFLAALGHAARDLMHSARTAWLDSLPRMSLAVVQDVGSRLRRLFPQAGLQVDATTEVGPGTKACHLGRTLSSSALCGG</sequence>
<gene>
    <name evidence="2" type="ORF">HaLaN_07933</name>
</gene>
<feature type="compositionally biased region" description="Pro residues" evidence="1">
    <location>
        <begin position="216"/>
        <end position="225"/>
    </location>
</feature>
<name>A0A699YQX0_HAELA</name>
<evidence type="ECO:0000313" key="3">
    <source>
        <dbReference type="Proteomes" id="UP000485058"/>
    </source>
</evidence>
<dbReference type="EMBL" id="BLLF01000486">
    <property type="protein sequence ID" value="GFH12280.1"/>
    <property type="molecule type" value="Genomic_DNA"/>
</dbReference>